<feature type="non-terminal residue" evidence="1">
    <location>
        <position position="142"/>
    </location>
</feature>
<dbReference type="AlphaFoldDB" id="A0A0J7JUG8"/>
<dbReference type="EMBL" id="LBMM01030401">
    <property type="protein sequence ID" value="KMQ81903.1"/>
    <property type="molecule type" value="Genomic_DNA"/>
</dbReference>
<organism evidence="1 2">
    <name type="scientific">Lasius niger</name>
    <name type="common">Black garden ant</name>
    <dbReference type="NCBI Taxonomy" id="67767"/>
    <lineage>
        <taxon>Eukaryota</taxon>
        <taxon>Metazoa</taxon>
        <taxon>Ecdysozoa</taxon>
        <taxon>Arthropoda</taxon>
        <taxon>Hexapoda</taxon>
        <taxon>Insecta</taxon>
        <taxon>Pterygota</taxon>
        <taxon>Neoptera</taxon>
        <taxon>Endopterygota</taxon>
        <taxon>Hymenoptera</taxon>
        <taxon>Apocrita</taxon>
        <taxon>Aculeata</taxon>
        <taxon>Formicoidea</taxon>
        <taxon>Formicidae</taxon>
        <taxon>Formicinae</taxon>
        <taxon>Lasius</taxon>
        <taxon>Lasius</taxon>
    </lineage>
</organism>
<evidence type="ECO:0000313" key="1">
    <source>
        <dbReference type="EMBL" id="KMQ81903.1"/>
    </source>
</evidence>
<dbReference type="OrthoDB" id="7444419at2759"/>
<sequence>MVESLSTTEENYKTAKEILERNFGDKEKIINKHIKLIIFMRKVTDMNSIAALRETTQQILVNIRSIKNLGIQVEEMNRILLPIVKEKFPVEMQLIFERKEESGKNVEDFINTMEQEIIYRERCMPETRPLNPQAPSFRPRFQ</sequence>
<dbReference type="PaxDb" id="67767-A0A0J7JUG8"/>
<gene>
    <name evidence="1" type="ORF">RF55_24817</name>
</gene>
<proteinExistence type="predicted"/>
<reference evidence="1 2" key="1">
    <citation type="submission" date="2015-04" db="EMBL/GenBank/DDBJ databases">
        <title>Lasius niger genome sequencing.</title>
        <authorList>
            <person name="Konorov E.A."/>
            <person name="Nikitin M.A."/>
            <person name="Kirill M.V."/>
            <person name="Chang P."/>
        </authorList>
    </citation>
    <scope>NUCLEOTIDE SEQUENCE [LARGE SCALE GENOMIC DNA]</scope>
    <source>
        <tissue evidence="1">Whole</tissue>
    </source>
</reference>
<dbReference type="Pfam" id="PF03564">
    <property type="entry name" value="DUF1759"/>
    <property type="match status" value="1"/>
</dbReference>
<accession>A0A0J7JUG8</accession>
<name>A0A0J7JUG8_LASNI</name>
<keyword evidence="2" id="KW-1185">Reference proteome</keyword>
<evidence type="ECO:0000313" key="2">
    <source>
        <dbReference type="Proteomes" id="UP000036403"/>
    </source>
</evidence>
<comment type="caution">
    <text evidence="1">The sequence shown here is derived from an EMBL/GenBank/DDBJ whole genome shotgun (WGS) entry which is preliminary data.</text>
</comment>
<dbReference type="InterPro" id="IPR005312">
    <property type="entry name" value="DUF1759"/>
</dbReference>
<protein>
    <submittedName>
        <fullName evidence="1">Uncharacterized protein</fullName>
    </submittedName>
</protein>
<dbReference type="Proteomes" id="UP000036403">
    <property type="component" value="Unassembled WGS sequence"/>
</dbReference>